<feature type="region of interest" description="Disordered" evidence="5">
    <location>
        <begin position="122"/>
        <end position="149"/>
    </location>
</feature>
<evidence type="ECO:0000256" key="2">
    <source>
        <dbReference type="ARBA" id="ARBA00023015"/>
    </source>
</evidence>
<accession>A0A3N2PT53</accession>
<comment type="subcellular location">
    <subcellularLocation>
        <location evidence="1">Nucleus</location>
    </subcellularLocation>
</comment>
<dbReference type="InterPro" id="IPR024738">
    <property type="entry name" value="Hfi1/Tada1"/>
</dbReference>
<evidence type="ECO:0000256" key="4">
    <source>
        <dbReference type="ARBA" id="ARBA00023242"/>
    </source>
</evidence>
<dbReference type="EMBL" id="ML119057">
    <property type="protein sequence ID" value="ROT37702.1"/>
    <property type="molecule type" value="Genomic_DNA"/>
</dbReference>
<dbReference type="Proteomes" id="UP000272025">
    <property type="component" value="Unassembled WGS sequence"/>
</dbReference>
<feature type="region of interest" description="Disordered" evidence="5">
    <location>
        <begin position="314"/>
        <end position="345"/>
    </location>
</feature>
<dbReference type="PANTHER" id="PTHR21277:SF5">
    <property type="entry name" value="TRANSCRIPTIONAL ADAPTER 1"/>
    <property type="match status" value="1"/>
</dbReference>
<feature type="region of interest" description="Disordered" evidence="5">
    <location>
        <begin position="396"/>
        <end position="432"/>
    </location>
</feature>
<keyword evidence="2" id="KW-0805">Transcription regulation</keyword>
<keyword evidence="7" id="KW-1185">Reference proteome</keyword>
<dbReference type="STRING" id="1314773.A0A3N2PT53"/>
<evidence type="ECO:0000256" key="1">
    <source>
        <dbReference type="ARBA" id="ARBA00004123"/>
    </source>
</evidence>
<dbReference type="OrthoDB" id="10264870at2759"/>
<keyword evidence="4" id="KW-0539">Nucleus</keyword>
<evidence type="ECO:0000313" key="7">
    <source>
        <dbReference type="Proteomes" id="UP000272025"/>
    </source>
</evidence>
<feature type="compositionally biased region" description="Polar residues" evidence="5">
    <location>
        <begin position="131"/>
        <end position="140"/>
    </location>
</feature>
<dbReference type="GeneID" id="39580785"/>
<feature type="compositionally biased region" description="Basic and acidic residues" evidence="5">
    <location>
        <begin position="314"/>
        <end position="330"/>
    </location>
</feature>
<reference evidence="6 7" key="1">
    <citation type="journal article" date="2018" name="Mol. Ecol.">
        <title>The obligate alkalophilic soda-lake fungus Sodiomyces alkalinus has shifted to a protein diet.</title>
        <authorList>
            <person name="Grum-Grzhimaylo A.A."/>
            <person name="Falkoski D.L."/>
            <person name="van den Heuvel J."/>
            <person name="Valero-Jimenez C.A."/>
            <person name="Min B."/>
            <person name="Choi I.G."/>
            <person name="Lipzen A."/>
            <person name="Daum C.G."/>
            <person name="Aanen D.K."/>
            <person name="Tsang A."/>
            <person name="Henrissat B."/>
            <person name="Bilanenko E.N."/>
            <person name="de Vries R.P."/>
            <person name="van Kan J.A.L."/>
            <person name="Grigoriev I.V."/>
            <person name="Debets A.J.M."/>
        </authorList>
    </citation>
    <scope>NUCLEOTIDE SEQUENCE [LARGE SCALE GENOMIC DNA]</scope>
    <source>
        <strain evidence="6 7">F11</strain>
    </source>
</reference>
<proteinExistence type="predicted"/>
<evidence type="ECO:0008006" key="8">
    <source>
        <dbReference type="Google" id="ProtNLM"/>
    </source>
</evidence>
<evidence type="ECO:0000256" key="3">
    <source>
        <dbReference type="ARBA" id="ARBA00023163"/>
    </source>
</evidence>
<gene>
    <name evidence="6" type="ORF">SODALDRAFT_334830</name>
</gene>
<sequence>MPDIDPAALSRPANLSTPVLSTKSISISAPGTVKVSKSSQIIPSRIDLEPLYTALKQAIGSEQWVPYKEALTQFLIGRLNQAEYSDIVDPILSSPNGEKEHLHNQLVAAIYGNVTREMPDPGLAPWVSANDKPSANSGSKPVSGDAAERRLKGEVMQLPARDRRRIKDLVQNDYDPYENIASVFTETYRRPSRTTEVPASATGISSAGGISKMNFDIEIRKRFAQPLAVESGEFPDVPVIEGRMLPLCYEAGLASGHSAEAAQYVSSATEAFIKGVLSSIFTKTRSNGPGESGSAGLGIGTSWIQTHRYRRQLAREEGAAQRGELTRDKSGLLPVESRAAGERGPLGMSDVRVALEMADNGLAQFPIITTGITYGWREGELENWHDYTWVPGWEGRGATGPEGKGEASLDVRPSTSTKELTNGHGHGHGHKDGVEDVAMVESATAMDVDSNAEDLFWDGAEDQEQAFLDSVLDSCLVVGS</sequence>
<protein>
    <recommendedName>
        <fullName evidence="8">Transcriptional coactivator HFI1/ADA1</fullName>
    </recommendedName>
</protein>
<evidence type="ECO:0000256" key="5">
    <source>
        <dbReference type="SAM" id="MobiDB-lite"/>
    </source>
</evidence>
<keyword evidence="3" id="KW-0804">Transcription</keyword>
<dbReference type="AlphaFoldDB" id="A0A3N2PT53"/>
<evidence type="ECO:0000313" key="6">
    <source>
        <dbReference type="EMBL" id="ROT37702.1"/>
    </source>
</evidence>
<dbReference type="GO" id="GO:0000124">
    <property type="term" value="C:SAGA complex"/>
    <property type="evidence" value="ECO:0007669"/>
    <property type="project" value="TreeGrafter"/>
</dbReference>
<organism evidence="6 7">
    <name type="scientific">Sodiomyces alkalinus (strain CBS 110278 / VKM F-3762 / F11)</name>
    <name type="common">Alkaliphilic filamentous fungus</name>
    <dbReference type="NCBI Taxonomy" id="1314773"/>
    <lineage>
        <taxon>Eukaryota</taxon>
        <taxon>Fungi</taxon>
        <taxon>Dikarya</taxon>
        <taxon>Ascomycota</taxon>
        <taxon>Pezizomycotina</taxon>
        <taxon>Sordariomycetes</taxon>
        <taxon>Hypocreomycetidae</taxon>
        <taxon>Glomerellales</taxon>
        <taxon>Plectosphaerellaceae</taxon>
        <taxon>Sodiomyces</taxon>
    </lineage>
</organism>
<dbReference type="PANTHER" id="PTHR21277">
    <property type="entry name" value="TRANSCRIPTIONAL ADAPTER 1"/>
    <property type="match status" value="1"/>
</dbReference>
<dbReference type="Pfam" id="PF12767">
    <property type="entry name" value="SAGA-Tad1"/>
    <property type="match status" value="1"/>
</dbReference>
<name>A0A3N2PT53_SODAK</name>
<dbReference type="GO" id="GO:0006357">
    <property type="term" value="P:regulation of transcription by RNA polymerase II"/>
    <property type="evidence" value="ECO:0007669"/>
    <property type="project" value="TreeGrafter"/>
</dbReference>
<dbReference type="GO" id="GO:0003713">
    <property type="term" value="F:transcription coactivator activity"/>
    <property type="evidence" value="ECO:0007669"/>
    <property type="project" value="TreeGrafter"/>
</dbReference>
<dbReference type="GO" id="GO:0005634">
    <property type="term" value="C:nucleus"/>
    <property type="evidence" value="ECO:0007669"/>
    <property type="project" value="UniProtKB-SubCell"/>
</dbReference>
<dbReference type="RefSeq" id="XP_028465508.1">
    <property type="nucleotide sequence ID" value="XM_028612307.1"/>
</dbReference>